<dbReference type="PROSITE" id="PS51257">
    <property type="entry name" value="PROKAR_LIPOPROTEIN"/>
    <property type="match status" value="1"/>
</dbReference>
<accession>A4S670</accession>
<feature type="region of interest" description="Disordered" evidence="1">
    <location>
        <begin position="36"/>
        <end position="69"/>
    </location>
</feature>
<feature type="compositionally biased region" description="Low complexity" evidence="1">
    <location>
        <begin position="39"/>
        <end position="51"/>
    </location>
</feature>
<dbReference type="OrthoDB" id="10420345at2759"/>
<feature type="signal peptide" evidence="2">
    <location>
        <begin position="1"/>
        <end position="31"/>
    </location>
</feature>
<dbReference type="OMA" id="FGWARWG"/>
<dbReference type="Proteomes" id="UP000001568">
    <property type="component" value="Chromosome 13"/>
</dbReference>
<name>A4S670_OSTLU</name>
<feature type="chain" id="PRO_5002673073" evidence="2">
    <location>
        <begin position="32"/>
        <end position="358"/>
    </location>
</feature>
<evidence type="ECO:0000256" key="2">
    <source>
        <dbReference type="SAM" id="SignalP"/>
    </source>
</evidence>
<keyword evidence="2" id="KW-0732">Signal</keyword>
<proteinExistence type="predicted"/>
<gene>
    <name evidence="3" type="ORF">OSTLU_93575</name>
</gene>
<evidence type="ECO:0000256" key="1">
    <source>
        <dbReference type="SAM" id="MobiDB-lite"/>
    </source>
</evidence>
<dbReference type="EMBL" id="CP000593">
    <property type="protein sequence ID" value="ABO99333.1"/>
    <property type="molecule type" value="Genomic_DNA"/>
</dbReference>
<reference evidence="3 4" key="1">
    <citation type="journal article" date="2007" name="Proc. Natl. Acad. Sci. U.S.A.">
        <title>The tiny eukaryote Ostreococcus provides genomic insights into the paradox of plankton speciation.</title>
        <authorList>
            <person name="Palenik B."/>
            <person name="Grimwood J."/>
            <person name="Aerts A."/>
            <person name="Rouze P."/>
            <person name="Salamov A."/>
            <person name="Putnam N."/>
            <person name="Dupont C."/>
            <person name="Jorgensen R."/>
            <person name="Derelle E."/>
            <person name="Rombauts S."/>
            <person name="Zhou K."/>
            <person name="Otillar R."/>
            <person name="Merchant S.S."/>
            <person name="Podell S."/>
            <person name="Gaasterland T."/>
            <person name="Napoli C."/>
            <person name="Gendler K."/>
            <person name="Manuell A."/>
            <person name="Tai V."/>
            <person name="Vallon O."/>
            <person name="Piganeau G."/>
            <person name="Jancek S."/>
            <person name="Heijde M."/>
            <person name="Jabbari K."/>
            <person name="Bowler C."/>
            <person name="Lohr M."/>
            <person name="Robbens S."/>
            <person name="Werner G."/>
            <person name="Dubchak I."/>
            <person name="Pazour G.J."/>
            <person name="Ren Q."/>
            <person name="Paulsen I."/>
            <person name="Delwiche C."/>
            <person name="Schmutz J."/>
            <person name="Rokhsar D."/>
            <person name="Van de Peer Y."/>
            <person name="Moreau H."/>
            <person name="Grigoriev I.V."/>
        </authorList>
    </citation>
    <scope>NUCLEOTIDE SEQUENCE [LARGE SCALE GENOMIC DNA]</scope>
    <source>
        <strain evidence="3 4">CCE9901</strain>
    </source>
</reference>
<dbReference type="HOGENOM" id="CLU_066340_0_0_1"/>
<dbReference type="AlphaFoldDB" id="A4S670"/>
<dbReference type="KEGG" id="olu:OSTLU_93575"/>
<keyword evidence="4" id="KW-1185">Reference proteome</keyword>
<dbReference type="Gramene" id="ABO99333">
    <property type="protein sequence ID" value="ABO99333"/>
    <property type="gene ID" value="OSTLU_93575"/>
</dbReference>
<sequence>MATRRRARGARAAKRALACALALVACVTVGARWRSGGEASSTASTSSATTSVDDDAREGAEAATAARDDATRSTLKATLLAGAKDEGACTNERDVRGRFATRDFALVREVERRTRARVGFGWARWGDAEMISSARDGSPMRLAVRALMSVSATPNCVLNVGVHWLCNGALRNNWNAAMDGVDVNDTIGHAFFFLPMGDPGDDDRSMWKENGVDGYINVVREAKRKVILVGPPHVEGLPFIGHSAFVDASGKGMGGDGAADSVVQRIFEIGDAFDEPPVVIMAAGMAAKTAILSAQDRINSKGWGLIDAGTTLDGYAGVKSRDYNDPRVYCRKSRERARDEHDGVDFWFAKGVCEKFGA</sequence>
<protein>
    <submittedName>
        <fullName evidence="3">Uncharacterized protein</fullName>
    </submittedName>
</protein>
<dbReference type="RefSeq" id="XP_001421040.1">
    <property type="nucleotide sequence ID" value="XM_001421003.1"/>
</dbReference>
<dbReference type="GeneID" id="5005100"/>
<evidence type="ECO:0000313" key="4">
    <source>
        <dbReference type="Proteomes" id="UP000001568"/>
    </source>
</evidence>
<organism evidence="3 4">
    <name type="scientific">Ostreococcus lucimarinus (strain CCE9901)</name>
    <dbReference type="NCBI Taxonomy" id="436017"/>
    <lineage>
        <taxon>Eukaryota</taxon>
        <taxon>Viridiplantae</taxon>
        <taxon>Chlorophyta</taxon>
        <taxon>Mamiellophyceae</taxon>
        <taxon>Mamiellales</taxon>
        <taxon>Bathycoccaceae</taxon>
        <taxon>Ostreococcus</taxon>
    </lineage>
</organism>
<evidence type="ECO:0000313" key="3">
    <source>
        <dbReference type="EMBL" id="ABO99333.1"/>
    </source>
</evidence>